<evidence type="ECO:0000313" key="2">
    <source>
        <dbReference type="Proteomes" id="UP000036867"/>
    </source>
</evidence>
<gene>
    <name evidence="1" type="ORF">AMD00_01575</name>
</gene>
<protein>
    <recommendedName>
        <fullName evidence="3">Transcription regulator PadR N-terminal domain-containing protein</fullName>
    </recommendedName>
</protein>
<dbReference type="RefSeq" id="WP_053415350.1">
    <property type="nucleotide sequence ID" value="NZ_JBCMHV010000032.1"/>
</dbReference>
<dbReference type="GeneID" id="301134811"/>
<dbReference type="EMBL" id="LILB01000001">
    <property type="protein sequence ID" value="KOO51222.1"/>
    <property type="molecule type" value="Genomic_DNA"/>
</dbReference>
<accession>A0A0M0LJY7</accession>
<dbReference type="Gene3D" id="1.10.10.10">
    <property type="entry name" value="Winged helix-like DNA-binding domain superfamily/Winged helix DNA-binding domain"/>
    <property type="match status" value="2"/>
</dbReference>
<dbReference type="SUPFAM" id="SSF46785">
    <property type="entry name" value="Winged helix' DNA-binding domain"/>
    <property type="match status" value="2"/>
</dbReference>
<dbReference type="Proteomes" id="UP000036867">
    <property type="component" value="Unassembled WGS sequence"/>
</dbReference>
<sequence>MKEKTFQQTVGFSIKDTVALYWLFKTKQTECYSVEIHKTFQNDFPGRPVGYEYVARIAKQLEADGALKVRQEQKRLFYHATELGIERLRRYEKLYFQQFHEIVLVLDRFYYALTKNGDKPAAPNHPLPEEFRAYFSKLISVKDIVRYLALKLSQTRSSFYMAEVGQQLEDVFGWTPSNGYLYQIAREMEETDLLIGYWPDERRTVRKLKGTDAGTAFYDVIAKSLEERITTTRHYLRYMLAFFHNKSA</sequence>
<evidence type="ECO:0008006" key="3">
    <source>
        <dbReference type="Google" id="ProtNLM"/>
    </source>
</evidence>
<dbReference type="InterPro" id="IPR036390">
    <property type="entry name" value="WH_DNA-bd_sf"/>
</dbReference>
<organism evidence="1 2">
    <name type="scientific">Viridibacillus arvi</name>
    <dbReference type="NCBI Taxonomy" id="263475"/>
    <lineage>
        <taxon>Bacteria</taxon>
        <taxon>Bacillati</taxon>
        <taxon>Bacillota</taxon>
        <taxon>Bacilli</taxon>
        <taxon>Bacillales</taxon>
        <taxon>Caryophanaceae</taxon>
        <taxon>Viridibacillus</taxon>
    </lineage>
</organism>
<reference evidence="2" key="1">
    <citation type="submission" date="2015-08" db="EMBL/GenBank/DDBJ databases">
        <title>Fjat-10028 dsm 16317.</title>
        <authorList>
            <person name="Liu B."/>
            <person name="Wang J."/>
            <person name="Zhu Y."/>
            <person name="Liu G."/>
            <person name="Chen Q."/>
            <person name="Chen Z."/>
            <person name="Lan J."/>
            <person name="Che J."/>
            <person name="Ge C."/>
            <person name="Shi H."/>
            <person name="Pan Z."/>
            <person name="Liu X."/>
        </authorList>
    </citation>
    <scope>NUCLEOTIDE SEQUENCE [LARGE SCALE GENOMIC DNA]</scope>
    <source>
        <strain evidence="2">DSM 16317</strain>
    </source>
</reference>
<dbReference type="InterPro" id="IPR036388">
    <property type="entry name" value="WH-like_DNA-bd_sf"/>
</dbReference>
<evidence type="ECO:0000313" key="1">
    <source>
        <dbReference type="EMBL" id="KOO51222.1"/>
    </source>
</evidence>
<proteinExistence type="predicted"/>
<dbReference type="OrthoDB" id="2447398at2"/>
<comment type="caution">
    <text evidence="1">The sequence shown here is derived from an EMBL/GenBank/DDBJ whole genome shotgun (WGS) entry which is preliminary data.</text>
</comment>
<name>A0A0M0LJY7_9BACL</name>
<dbReference type="AlphaFoldDB" id="A0A0M0LJY7"/>
<keyword evidence="2" id="KW-1185">Reference proteome</keyword>